<proteinExistence type="predicted"/>
<accession>A0A6J7SH57</accession>
<name>A0A6J7SH57_9ZZZZ</name>
<dbReference type="EMBL" id="CAFBPW010000287">
    <property type="protein sequence ID" value="CAB5040487.1"/>
    <property type="molecule type" value="Genomic_DNA"/>
</dbReference>
<sequence length="234" mass="26144">MEPVDVIVLAVDLRVEALKLSVLHHEQHATADRYLCSWIRRCMHATSSPLVDSICLGENAFAVDNSLVFLGAGICRYREQEPRRGSLQAQECSLATGHILLQIVKVLLNCRPLIGLFEWVRCSAHNRPFSYRTACFDEQVVVQVGLVQEGAFPALLAQNLEQVGGIGWLADPVHRGSAALDDLLCIRAPVSDDEWVRDCGKVLNVRVLCNYGVELNLDCLERWKILAVDHYDLL</sequence>
<reference evidence="1" key="1">
    <citation type="submission" date="2020-05" db="EMBL/GenBank/DDBJ databases">
        <authorList>
            <person name="Chiriac C."/>
            <person name="Salcher M."/>
            <person name="Ghai R."/>
            <person name="Kavagutti S V."/>
        </authorList>
    </citation>
    <scope>NUCLEOTIDE SEQUENCE</scope>
</reference>
<protein>
    <submittedName>
        <fullName evidence="1">Unannotated protein</fullName>
    </submittedName>
</protein>
<evidence type="ECO:0000313" key="1">
    <source>
        <dbReference type="EMBL" id="CAB5040487.1"/>
    </source>
</evidence>
<dbReference type="AlphaFoldDB" id="A0A6J7SH57"/>
<organism evidence="1">
    <name type="scientific">freshwater metagenome</name>
    <dbReference type="NCBI Taxonomy" id="449393"/>
    <lineage>
        <taxon>unclassified sequences</taxon>
        <taxon>metagenomes</taxon>
        <taxon>ecological metagenomes</taxon>
    </lineage>
</organism>
<gene>
    <name evidence="1" type="ORF">UFOPK4173_01829</name>
</gene>